<evidence type="ECO:0008006" key="3">
    <source>
        <dbReference type="Google" id="ProtNLM"/>
    </source>
</evidence>
<sequence length="61" mass="7112">MYIIKIGNQWVTKLTTGSSINDSRKPTLFETKESAEHYASLNLPKEDYEITEYEELQKKSN</sequence>
<protein>
    <recommendedName>
        <fullName evidence="3">DUF2188 domain-containing protein</fullName>
    </recommendedName>
</protein>
<dbReference type="EMBL" id="JBEGDG010000007">
    <property type="protein sequence ID" value="MEQ6355212.1"/>
    <property type="molecule type" value="Genomic_DNA"/>
</dbReference>
<keyword evidence="2" id="KW-1185">Reference proteome</keyword>
<dbReference type="RefSeq" id="WP_349659841.1">
    <property type="nucleotide sequence ID" value="NZ_JBEGDG010000007.1"/>
</dbReference>
<organism evidence="1 2">
    <name type="scientific">Lysinibacillus zambalensis</name>
    <dbReference type="NCBI Taxonomy" id="3160866"/>
    <lineage>
        <taxon>Bacteria</taxon>
        <taxon>Bacillati</taxon>
        <taxon>Bacillota</taxon>
        <taxon>Bacilli</taxon>
        <taxon>Bacillales</taxon>
        <taxon>Bacillaceae</taxon>
        <taxon>Lysinibacillus</taxon>
    </lineage>
</organism>
<reference evidence="1 2" key="1">
    <citation type="submission" date="2024-06" db="EMBL/GenBank/DDBJ databases">
        <title>Lysinibacillus zambalefons sp. nov., a Novel Firmicute Isolated from the Poon Bato Zambales Hyperalkaline Spring.</title>
        <authorList>
            <person name="Aja J.A."/>
            <person name="Lazaro J.E.H."/>
            <person name="Llorin L.D."/>
            <person name="Lim K.R."/>
            <person name="Teodosio J."/>
            <person name="Dalisay D.S."/>
        </authorList>
    </citation>
    <scope>NUCLEOTIDE SEQUENCE [LARGE SCALE GENOMIC DNA]</scope>
    <source>
        <strain evidence="1 2">M3</strain>
    </source>
</reference>
<comment type="caution">
    <text evidence="1">The sequence shown here is derived from an EMBL/GenBank/DDBJ whole genome shotgun (WGS) entry which is preliminary data.</text>
</comment>
<accession>A0ABV1MRS9</accession>
<gene>
    <name evidence="1" type="ORF">ABNX05_11340</name>
</gene>
<evidence type="ECO:0000313" key="1">
    <source>
        <dbReference type="EMBL" id="MEQ6355212.1"/>
    </source>
</evidence>
<dbReference type="Proteomes" id="UP001478862">
    <property type="component" value="Unassembled WGS sequence"/>
</dbReference>
<proteinExistence type="predicted"/>
<evidence type="ECO:0000313" key="2">
    <source>
        <dbReference type="Proteomes" id="UP001478862"/>
    </source>
</evidence>
<name>A0ABV1MRS9_9BACI</name>